<dbReference type="SUPFAM" id="SSF109604">
    <property type="entry name" value="HD-domain/PDEase-like"/>
    <property type="match status" value="1"/>
</dbReference>
<evidence type="ECO:0000313" key="2">
    <source>
        <dbReference type="Proteomes" id="UP000671852"/>
    </source>
</evidence>
<evidence type="ECO:0000313" key="1">
    <source>
        <dbReference type="EMBL" id="QSZ41239.1"/>
    </source>
</evidence>
<gene>
    <name evidence="1" type="ORF">GJV85_03625</name>
</gene>
<dbReference type="RefSeq" id="WP_207562519.1">
    <property type="nucleotide sequence ID" value="NZ_CP046072.1"/>
</dbReference>
<name>A0A975AZ34_9BACT</name>
<proteinExistence type="predicted"/>
<dbReference type="AlphaFoldDB" id="A0A975AZ34"/>
<accession>A0A975AZ34</accession>
<dbReference type="EMBL" id="CP046072">
    <property type="protein sequence ID" value="QSZ41239.1"/>
    <property type="molecule type" value="Genomic_DNA"/>
</dbReference>
<dbReference type="Proteomes" id="UP000671852">
    <property type="component" value="Chromosome"/>
</dbReference>
<reference evidence="1" key="1">
    <citation type="submission" date="2019-11" db="EMBL/GenBank/DDBJ databases">
        <authorList>
            <person name="Kojima H."/>
        </authorList>
    </citation>
    <scope>NUCLEOTIDE SEQUENCE</scope>
    <source>
        <strain evidence="1">H1576</strain>
    </source>
</reference>
<evidence type="ECO:0008006" key="3">
    <source>
        <dbReference type="Google" id="ProtNLM"/>
    </source>
</evidence>
<reference evidence="1" key="2">
    <citation type="submission" date="2021-04" db="EMBL/GenBank/DDBJ databases">
        <title>Isolation and characterization of a novel species of the genus Sulfurimonas.</title>
        <authorList>
            <person name="Fukui M."/>
        </authorList>
    </citation>
    <scope>NUCLEOTIDE SEQUENCE</scope>
    <source>
        <strain evidence="1">H1576</strain>
    </source>
</reference>
<keyword evidence="2" id="KW-1185">Reference proteome</keyword>
<organism evidence="1 2">
    <name type="scientific">Sulfurimonas aquatica</name>
    <dbReference type="NCBI Taxonomy" id="2672570"/>
    <lineage>
        <taxon>Bacteria</taxon>
        <taxon>Pseudomonadati</taxon>
        <taxon>Campylobacterota</taxon>
        <taxon>Epsilonproteobacteria</taxon>
        <taxon>Campylobacterales</taxon>
        <taxon>Sulfurimonadaceae</taxon>
        <taxon>Sulfurimonas</taxon>
    </lineage>
</organism>
<sequence length="184" mass="21984">MHVINSKNKRINPFDLMDEDFDIEVIAKTLSRICRFWSQTDIFYSVAQHCLIMDQYFQQHYQGDYDKNLLSKMSLIHEVFEGMTGLDIPTPYKHLFPEYIKSEKIAIQKISKIYNIPYPFPEEFKEIDKAIMVTEANAYLHNNDYWQNIADPLPVVLPTKFISHKEIEVNFINRWEILFEIQKK</sequence>
<dbReference type="Gene3D" id="1.10.3210.10">
    <property type="entry name" value="Hypothetical protein af1432"/>
    <property type="match status" value="1"/>
</dbReference>
<protein>
    <recommendedName>
        <fullName evidence="3">HD family hydrolase</fullName>
    </recommendedName>
</protein>
<dbReference type="KEGG" id="saqt:GJV85_03625"/>